<evidence type="ECO:0000313" key="2">
    <source>
        <dbReference type="EMBL" id="MBK1789536.1"/>
    </source>
</evidence>
<dbReference type="Proteomes" id="UP000624703">
    <property type="component" value="Unassembled WGS sequence"/>
</dbReference>
<evidence type="ECO:0000256" key="1">
    <source>
        <dbReference type="SAM" id="Phobius"/>
    </source>
</evidence>
<evidence type="ECO:0000313" key="3">
    <source>
        <dbReference type="Proteomes" id="UP000624703"/>
    </source>
</evidence>
<gene>
    <name evidence="2" type="ORF">JIN82_00050</name>
</gene>
<name>A0A8J7SGZ5_9BACT</name>
<accession>A0A8J7SGZ5</accession>
<organism evidence="2 3">
    <name type="scientific">Persicirhabdus sediminis</name>
    <dbReference type="NCBI Taxonomy" id="454144"/>
    <lineage>
        <taxon>Bacteria</taxon>
        <taxon>Pseudomonadati</taxon>
        <taxon>Verrucomicrobiota</taxon>
        <taxon>Verrucomicrobiia</taxon>
        <taxon>Verrucomicrobiales</taxon>
        <taxon>Verrucomicrobiaceae</taxon>
        <taxon>Persicirhabdus</taxon>
    </lineage>
</organism>
<keyword evidence="3" id="KW-1185">Reference proteome</keyword>
<reference evidence="2" key="1">
    <citation type="submission" date="2021-01" db="EMBL/GenBank/DDBJ databases">
        <title>Modified the classification status of verrucomicrobia.</title>
        <authorList>
            <person name="Feng X."/>
        </authorList>
    </citation>
    <scope>NUCLEOTIDE SEQUENCE</scope>
    <source>
        <strain evidence="2">_KCTC 22039</strain>
    </source>
</reference>
<keyword evidence="1" id="KW-0472">Membrane</keyword>
<proteinExistence type="predicted"/>
<sequence>MRVITYITISILLLVSGWFFHLILKGEDTPAYHWRKLAQLEEHMKNPENHGSSMGFKYISVPFDDTPHLEALVAANELEKREVLIPGLPVSKENTEDWMAFANHPEVIQAIAQGDYYDGEVPLSFSIWFRPAFAESVDAYIAQLHQMANKAQHPTASPPN</sequence>
<dbReference type="EMBL" id="JAENIM010000005">
    <property type="protein sequence ID" value="MBK1789536.1"/>
    <property type="molecule type" value="Genomic_DNA"/>
</dbReference>
<dbReference type="AlphaFoldDB" id="A0A8J7SGZ5"/>
<dbReference type="RefSeq" id="WP_200309482.1">
    <property type="nucleotide sequence ID" value="NZ_JAENIM010000005.1"/>
</dbReference>
<feature type="transmembrane region" description="Helical" evidence="1">
    <location>
        <begin position="6"/>
        <end position="24"/>
    </location>
</feature>
<keyword evidence="1" id="KW-1133">Transmembrane helix</keyword>
<comment type="caution">
    <text evidence="2">The sequence shown here is derived from an EMBL/GenBank/DDBJ whole genome shotgun (WGS) entry which is preliminary data.</text>
</comment>
<protein>
    <submittedName>
        <fullName evidence="2">Uncharacterized protein</fullName>
    </submittedName>
</protein>
<keyword evidence="1" id="KW-0812">Transmembrane</keyword>